<reference evidence="1" key="1">
    <citation type="submission" date="2019-11" db="EMBL/GenBank/DDBJ databases">
        <title>Genomic insights into an expanded diversity of filamentous marine cyanobacteria reveals the extraordinary biosynthetic potential of Moorea and Okeania.</title>
        <authorList>
            <person name="Ferreira Leao T."/>
            <person name="Wang M."/>
            <person name="Moss N."/>
            <person name="Da Silva R."/>
            <person name="Sanders J."/>
            <person name="Nurk S."/>
            <person name="Gurevich A."/>
            <person name="Humphrey G."/>
            <person name="Reher R."/>
            <person name="Zhu Q."/>
            <person name="Belda-Ferre P."/>
            <person name="Glukhov E."/>
            <person name="Rex R."/>
            <person name="Dorrestein P.C."/>
            <person name="Knight R."/>
            <person name="Pevzner P."/>
            <person name="Gerwick W.H."/>
            <person name="Gerwick L."/>
        </authorList>
    </citation>
    <scope>NUCLEOTIDE SEQUENCE</scope>
    <source>
        <strain evidence="1">SIO1C4</strain>
    </source>
</reference>
<dbReference type="AlphaFoldDB" id="A0A6B3NMD0"/>
<organism evidence="1">
    <name type="scientific">Symploca sp. SIO1C4</name>
    <dbReference type="NCBI Taxonomy" id="2607765"/>
    <lineage>
        <taxon>Bacteria</taxon>
        <taxon>Bacillati</taxon>
        <taxon>Cyanobacteriota</taxon>
        <taxon>Cyanophyceae</taxon>
        <taxon>Coleofasciculales</taxon>
        <taxon>Coleofasciculaceae</taxon>
        <taxon>Symploca</taxon>
    </lineage>
</organism>
<protein>
    <submittedName>
        <fullName evidence="1">Uncharacterized protein</fullName>
    </submittedName>
</protein>
<evidence type="ECO:0000313" key="1">
    <source>
        <dbReference type="EMBL" id="NER31542.1"/>
    </source>
</evidence>
<dbReference type="EMBL" id="JAAHFQ010000852">
    <property type="protein sequence ID" value="NER31542.1"/>
    <property type="molecule type" value="Genomic_DNA"/>
</dbReference>
<sequence length="87" mass="9795">MSQVLSKMLKPSPNYAFKILSFLTLVSLLFLVLVGVGLQANSLVIDWAVVLFELDQYGCSQSPDNLGCELNRPIDEERRKQQKINLP</sequence>
<gene>
    <name evidence="1" type="ORF">F6J89_28980</name>
</gene>
<accession>A0A6B3NMD0</accession>
<comment type="caution">
    <text evidence="1">The sequence shown here is derived from an EMBL/GenBank/DDBJ whole genome shotgun (WGS) entry which is preliminary data.</text>
</comment>
<name>A0A6B3NMD0_9CYAN</name>
<proteinExistence type="predicted"/>